<evidence type="ECO:0000313" key="2">
    <source>
        <dbReference type="Proteomes" id="UP000184499"/>
    </source>
</evidence>
<dbReference type="Proteomes" id="UP000184499">
    <property type="component" value="Unassembled WGS sequence"/>
</dbReference>
<dbReference type="GeneID" id="93574578"/>
<accession>A0A1L9V1K1</accession>
<proteinExistence type="predicted"/>
<name>A0A1L9V1K1_ASPBC</name>
<dbReference type="AlphaFoldDB" id="A0A1L9V1K1"/>
<organism evidence="1 2">
    <name type="scientific">Aspergillus brasiliensis (strain CBS 101740 / IMI 381727 / IBT 21946)</name>
    <dbReference type="NCBI Taxonomy" id="767769"/>
    <lineage>
        <taxon>Eukaryota</taxon>
        <taxon>Fungi</taxon>
        <taxon>Dikarya</taxon>
        <taxon>Ascomycota</taxon>
        <taxon>Pezizomycotina</taxon>
        <taxon>Eurotiomycetes</taxon>
        <taxon>Eurotiomycetidae</taxon>
        <taxon>Eurotiales</taxon>
        <taxon>Aspergillaceae</taxon>
        <taxon>Aspergillus</taxon>
        <taxon>Aspergillus subgen. Circumdati</taxon>
    </lineage>
</organism>
<protein>
    <submittedName>
        <fullName evidence="1">Uncharacterized protein</fullName>
    </submittedName>
</protein>
<sequence length="163" mass="17620">MASSSQQAPRCFIPSLPSVFHLGTTKPWVTPFFIPPAAPHSSMQAPSIIILSIPRAFACSRVDCSASALKGFAFFRVNSRSFVLQPISSFLGSIVSDLSSLSLSLFLSCAHQQLRSVQQHAPGPPSPILARSPYPLKLAANVAVRASPEPFTPVQWLFEMDPQ</sequence>
<dbReference type="VEuPathDB" id="FungiDB:ASPBRDRAFT_247822"/>
<dbReference type="RefSeq" id="XP_067484969.1">
    <property type="nucleotide sequence ID" value="XM_067622090.1"/>
</dbReference>
<gene>
    <name evidence="1" type="ORF">ASPBRDRAFT_247822</name>
</gene>
<evidence type="ECO:0000313" key="1">
    <source>
        <dbReference type="EMBL" id="OJJ77722.1"/>
    </source>
</evidence>
<dbReference type="EMBL" id="KV878679">
    <property type="protein sequence ID" value="OJJ77722.1"/>
    <property type="molecule type" value="Genomic_DNA"/>
</dbReference>
<reference evidence="2" key="1">
    <citation type="journal article" date="2017" name="Genome Biol.">
        <title>Comparative genomics reveals high biological diversity and specific adaptations in the industrially and medically important fungal genus Aspergillus.</title>
        <authorList>
            <person name="de Vries R.P."/>
            <person name="Riley R."/>
            <person name="Wiebenga A."/>
            <person name="Aguilar-Osorio G."/>
            <person name="Amillis S."/>
            <person name="Uchima C.A."/>
            <person name="Anderluh G."/>
            <person name="Asadollahi M."/>
            <person name="Askin M."/>
            <person name="Barry K."/>
            <person name="Battaglia E."/>
            <person name="Bayram O."/>
            <person name="Benocci T."/>
            <person name="Braus-Stromeyer S.A."/>
            <person name="Caldana C."/>
            <person name="Canovas D."/>
            <person name="Cerqueira G.C."/>
            <person name="Chen F."/>
            <person name="Chen W."/>
            <person name="Choi C."/>
            <person name="Clum A."/>
            <person name="Dos Santos R.A."/>
            <person name="Damasio A.R."/>
            <person name="Diallinas G."/>
            <person name="Emri T."/>
            <person name="Fekete E."/>
            <person name="Flipphi M."/>
            <person name="Freyberg S."/>
            <person name="Gallo A."/>
            <person name="Gournas C."/>
            <person name="Habgood R."/>
            <person name="Hainaut M."/>
            <person name="Harispe M.L."/>
            <person name="Henrissat B."/>
            <person name="Hilden K.S."/>
            <person name="Hope R."/>
            <person name="Hossain A."/>
            <person name="Karabika E."/>
            <person name="Karaffa L."/>
            <person name="Karanyi Z."/>
            <person name="Krasevec N."/>
            <person name="Kuo A."/>
            <person name="Kusch H."/>
            <person name="LaButti K."/>
            <person name="Lagendijk E.L."/>
            <person name="Lapidus A."/>
            <person name="Levasseur A."/>
            <person name="Lindquist E."/>
            <person name="Lipzen A."/>
            <person name="Logrieco A.F."/>
            <person name="MacCabe A."/>
            <person name="Maekelae M.R."/>
            <person name="Malavazi I."/>
            <person name="Melin P."/>
            <person name="Meyer V."/>
            <person name="Mielnichuk N."/>
            <person name="Miskei M."/>
            <person name="Molnar A.P."/>
            <person name="Mule G."/>
            <person name="Ngan C.Y."/>
            <person name="Orejas M."/>
            <person name="Orosz E."/>
            <person name="Ouedraogo J.P."/>
            <person name="Overkamp K.M."/>
            <person name="Park H.-S."/>
            <person name="Perrone G."/>
            <person name="Piumi F."/>
            <person name="Punt P.J."/>
            <person name="Ram A.F."/>
            <person name="Ramon A."/>
            <person name="Rauscher S."/>
            <person name="Record E."/>
            <person name="Riano-Pachon D.M."/>
            <person name="Robert V."/>
            <person name="Roehrig J."/>
            <person name="Ruller R."/>
            <person name="Salamov A."/>
            <person name="Salih N.S."/>
            <person name="Samson R.A."/>
            <person name="Sandor E."/>
            <person name="Sanguinetti M."/>
            <person name="Schuetze T."/>
            <person name="Sepcic K."/>
            <person name="Shelest E."/>
            <person name="Sherlock G."/>
            <person name="Sophianopoulou V."/>
            <person name="Squina F.M."/>
            <person name="Sun H."/>
            <person name="Susca A."/>
            <person name="Todd R.B."/>
            <person name="Tsang A."/>
            <person name="Unkles S.E."/>
            <person name="van de Wiele N."/>
            <person name="van Rossen-Uffink D."/>
            <person name="Oliveira J.V."/>
            <person name="Vesth T.C."/>
            <person name="Visser J."/>
            <person name="Yu J.-H."/>
            <person name="Zhou M."/>
            <person name="Andersen M.R."/>
            <person name="Archer D.B."/>
            <person name="Baker S.E."/>
            <person name="Benoit I."/>
            <person name="Brakhage A.A."/>
            <person name="Braus G.H."/>
            <person name="Fischer R."/>
            <person name="Frisvad J.C."/>
            <person name="Goldman G.H."/>
            <person name="Houbraken J."/>
            <person name="Oakley B."/>
            <person name="Pocsi I."/>
            <person name="Scazzocchio C."/>
            <person name="Seiboth B."/>
            <person name="vanKuyk P.A."/>
            <person name="Wortman J."/>
            <person name="Dyer P.S."/>
            <person name="Grigoriev I.V."/>
        </authorList>
    </citation>
    <scope>NUCLEOTIDE SEQUENCE [LARGE SCALE GENOMIC DNA]</scope>
    <source>
        <strain evidence="2">CBS 101740 / IMI 381727 / IBT 21946</strain>
    </source>
</reference>
<keyword evidence="2" id="KW-1185">Reference proteome</keyword>